<gene>
    <name evidence="1" type="ORF">PXEA_LOCUS16416</name>
    <name evidence="2" type="ORF">PXEA_LOCUS22736</name>
</gene>
<dbReference type="Proteomes" id="UP000784294">
    <property type="component" value="Unassembled WGS sequence"/>
</dbReference>
<accession>A0A3S5ALC2</accession>
<dbReference type="AlphaFoldDB" id="A0A3S5ALC2"/>
<reference evidence="1" key="1">
    <citation type="submission" date="2018-11" db="EMBL/GenBank/DDBJ databases">
        <authorList>
            <consortium name="Pathogen Informatics"/>
        </authorList>
    </citation>
    <scope>NUCLEOTIDE SEQUENCE</scope>
</reference>
<evidence type="ECO:0000313" key="1">
    <source>
        <dbReference type="EMBL" id="VEL22976.1"/>
    </source>
</evidence>
<dbReference type="EMBL" id="CAAALY010101915">
    <property type="protein sequence ID" value="VEL29296.1"/>
    <property type="molecule type" value="Genomic_DNA"/>
</dbReference>
<sequence length="67" mass="7536">MLLNCLAAMNNLTYFMQPISVHLTGSSSRPITLVKREYTLNFILTLPNSGDLMYLLLSVAWTLVDCI</sequence>
<keyword evidence="3" id="KW-1185">Reference proteome</keyword>
<evidence type="ECO:0000313" key="3">
    <source>
        <dbReference type="Proteomes" id="UP000784294"/>
    </source>
</evidence>
<dbReference type="EMBL" id="CAAALY010059392">
    <property type="protein sequence ID" value="VEL22976.1"/>
    <property type="molecule type" value="Genomic_DNA"/>
</dbReference>
<proteinExistence type="predicted"/>
<organism evidence="1 3">
    <name type="scientific">Protopolystoma xenopodis</name>
    <dbReference type="NCBI Taxonomy" id="117903"/>
    <lineage>
        <taxon>Eukaryota</taxon>
        <taxon>Metazoa</taxon>
        <taxon>Spiralia</taxon>
        <taxon>Lophotrochozoa</taxon>
        <taxon>Platyhelminthes</taxon>
        <taxon>Monogenea</taxon>
        <taxon>Polyopisthocotylea</taxon>
        <taxon>Polystomatidea</taxon>
        <taxon>Polystomatidae</taxon>
        <taxon>Protopolystoma</taxon>
    </lineage>
</organism>
<protein>
    <submittedName>
        <fullName evidence="1">Uncharacterized protein</fullName>
    </submittedName>
</protein>
<name>A0A3S5ALC2_9PLAT</name>
<comment type="caution">
    <text evidence="1">The sequence shown here is derived from an EMBL/GenBank/DDBJ whole genome shotgun (WGS) entry which is preliminary data.</text>
</comment>
<evidence type="ECO:0000313" key="2">
    <source>
        <dbReference type="EMBL" id="VEL29296.1"/>
    </source>
</evidence>